<protein>
    <recommendedName>
        <fullName evidence="2">Lipocalin-like domain-containing protein</fullName>
    </recommendedName>
</protein>
<organism evidence="1">
    <name type="scientific">marine sediment metagenome</name>
    <dbReference type="NCBI Taxonomy" id="412755"/>
    <lineage>
        <taxon>unclassified sequences</taxon>
        <taxon>metagenomes</taxon>
        <taxon>ecological metagenomes</taxon>
    </lineage>
</organism>
<evidence type="ECO:0000313" key="1">
    <source>
        <dbReference type="EMBL" id="KKN96328.1"/>
    </source>
</evidence>
<proteinExistence type="predicted"/>
<name>A0A0F9XVK2_9ZZZZ</name>
<comment type="caution">
    <text evidence="1">The sequence shown here is derived from an EMBL/GenBank/DDBJ whole genome shotgun (WGS) entry which is preliminary data.</text>
</comment>
<evidence type="ECO:0008006" key="2">
    <source>
        <dbReference type="Google" id="ProtNLM"/>
    </source>
</evidence>
<reference evidence="1" key="1">
    <citation type="journal article" date="2015" name="Nature">
        <title>Complex archaea that bridge the gap between prokaryotes and eukaryotes.</title>
        <authorList>
            <person name="Spang A."/>
            <person name="Saw J.H."/>
            <person name="Jorgensen S.L."/>
            <person name="Zaremba-Niedzwiedzka K."/>
            <person name="Martijn J."/>
            <person name="Lind A.E."/>
            <person name="van Eijk R."/>
            <person name="Schleper C."/>
            <person name="Guy L."/>
            <person name="Ettema T.J."/>
        </authorList>
    </citation>
    <scope>NUCLEOTIDE SEQUENCE</scope>
</reference>
<accession>A0A0F9XVK2</accession>
<dbReference type="AlphaFoldDB" id="A0A0F9XVK2"/>
<dbReference type="EMBL" id="LAZR01000065">
    <property type="protein sequence ID" value="KKN96328.1"/>
    <property type="molecule type" value="Genomic_DNA"/>
</dbReference>
<sequence>MKNVTNTIAAAAIATLLASTATSAEDLPFLGTWDCEVAIFTFTPTTYNNGSEDLPIEEVQEGSDGSYTLLFADDYFITLSGFTGDSMGWFSEASGDNFSCTRIVAQK</sequence>
<gene>
    <name evidence="1" type="ORF">LCGC14_0169210</name>
</gene>